<reference evidence="2 3" key="1">
    <citation type="submission" date="2018-08" db="EMBL/GenBank/DDBJ databases">
        <title>Fibrisoma montanum sp. nov., isolated from Danxia mountain soil.</title>
        <authorList>
            <person name="Huang Y."/>
        </authorList>
    </citation>
    <scope>NUCLEOTIDE SEQUENCE [LARGE SCALE GENOMIC DNA]</scope>
    <source>
        <strain evidence="2 3">HYT19</strain>
    </source>
</reference>
<dbReference type="Pfam" id="PF10067">
    <property type="entry name" value="DUF2306"/>
    <property type="match status" value="1"/>
</dbReference>
<protein>
    <submittedName>
        <fullName evidence="2">DUF2306 domain-containing protein</fullName>
    </submittedName>
</protein>
<comment type="caution">
    <text evidence="2">The sequence shown here is derived from an EMBL/GenBank/DDBJ whole genome shotgun (WGS) entry which is preliminary data.</text>
</comment>
<name>A0A418MFJ0_9BACT</name>
<dbReference type="EMBL" id="QXED01000002">
    <property type="protein sequence ID" value="RIV25546.1"/>
    <property type="molecule type" value="Genomic_DNA"/>
</dbReference>
<feature type="transmembrane region" description="Helical" evidence="1">
    <location>
        <begin position="65"/>
        <end position="85"/>
    </location>
</feature>
<dbReference type="Proteomes" id="UP000283523">
    <property type="component" value="Unassembled WGS sequence"/>
</dbReference>
<evidence type="ECO:0000256" key="1">
    <source>
        <dbReference type="SAM" id="Phobius"/>
    </source>
</evidence>
<evidence type="ECO:0000313" key="2">
    <source>
        <dbReference type="EMBL" id="RIV25546.1"/>
    </source>
</evidence>
<organism evidence="2 3">
    <name type="scientific">Fibrisoma montanum</name>
    <dbReference type="NCBI Taxonomy" id="2305895"/>
    <lineage>
        <taxon>Bacteria</taxon>
        <taxon>Pseudomonadati</taxon>
        <taxon>Bacteroidota</taxon>
        <taxon>Cytophagia</taxon>
        <taxon>Cytophagales</taxon>
        <taxon>Spirosomataceae</taxon>
        <taxon>Fibrisoma</taxon>
    </lineage>
</organism>
<proteinExistence type="predicted"/>
<keyword evidence="1" id="KW-0472">Membrane</keyword>
<gene>
    <name evidence="2" type="ORF">DYU11_09630</name>
</gene>
<dbReference type="InterPro" id="IPR018750">
    <property type="entry name" value="DUF2306_membrane"/>
</dbReference>
<accession>A0A418MFJ0</accession>
<keyword evidence="1" id="KW-0812">Transmembrane</keyword>
<feature type="transmembrane region" description="Helical" evidence="1">
    <location>
        <begin position="124"/>
        <end position="144"/>
    </location>
</feature>
<feature type="transmembrane region" description="Helical" evidence="1">
    <location>
        <begin position="92"/>
        <end position="112"/>
    </location>
</feature>
<feature type="transmembrane region" description="Helical" evidence="1">
    <location>
        <begin position="38"/>
        <end position="59"/>
    </location>
</feature>
<dbReference type="RefSeq" id="WP_119667426.1">
    <property type="nucleotide sequence ID" value="NZ_QXED01000002.1"/>
</dbReference>
<evidence type="ECO:0000313" key="3">
    <source>
        <dbReference type="Proteomes" id="UP000283523"/>
    </source>
</evidence>
<feature type="transmembrane region" description="Helical" evidence="1">
    <location>
        <begin position="6"/>
        <end position="26"/>
    </location>
</feature>
<sequence>MIHSTTGLVHICSALLAMLFGAVVLLGKKGTITHKRIGYGYVGAMGVLNLTAFLIYDLFGHFGPFHGAALVSSGSILVGMVPVLFRNRIDNWLSYHYHFMSWSVVGLYAAFWSETLTRTVPMQAFWPVVVLATLATTAAGGWLIRKHRNRFIQPAKPTRMKRASHPV</sequence>
<keyword evidence="1" id="KW-1133">Transmembrane helix</keyword>
<dbReference type="AlphaFoldDB" id="A0A418MFJ0"/>
<keyword evidence="3" id="KW-1185">Reference proteome</keyword>
<dbReference type="OrthoDB" id="6385003at2"/>